<gene>
    <name evidence="4" type="ORF">POM88_034002</name>
</gene>
<dbReference type="PANTHER" id="PTHR43381">
    <property type="entry name" value="TRANSLATION INITIATION FACTOR IF-2-RELATED"/>
    <property type="match status" value="1"/>
</dbReference>
<evidence type="ECO:0000313" key="4">
    <source>
        <dbReference type="EMBL" id="KAK1367910.1"/>
    </source>
</evidence>
<dbReference type="InterPro" id="IPR027417">
    <property type="entry name" value="P-loop_NTPase"/>
</dbReference>
<dbReference type="GO" id="GO:0005739">
    <property type="term" value="C:mitochondrion"/>
    <property type="evidence" value="ECO:0007669"/>
    <property type="project" value="TreeGrafter"/>
</dbReference>
<dbReference type="PANTHER" id="PTHR43381:SF4">
    <property type="entry name" value="EUKARYOTIC TRANSLATION INITIATION FACTOR 5B"/>
    <property type="match status" value="1"/>
</dbReference>
<sequence>MVPGLPVIDTPRHESFTNLRSWGSRLWDITIFAADITHGLEPQTSESPNLLRMRNTDFIVALKRVRYTAVSYFNCTGKTEHSAKISGPLQLQIEGNLITAMQHADEEEDINKVLRFRESLQAEMDQAHPLYLPYALLTTLCKNVIVNRHVY</sequence>
<dbReference type="AlphaFoldDB" id="A0AAD8HIG0"/>
<dbReference type="Pfam" id="PF00009">
    <property type="entry name" value="GTP_EFTU"/>
    <property type="match status" value="1"/>
</dbReference>
<evidence type="ECO:0000256" key="1">
    <source>
        <dbReference type="ARBA" id="ARBA00022741"/>
    </source>
</evidence>
<evidence type="ECO:0000313" key="5">
    <source>
        <dbReference type="Proteomes" id="UP001237642"/>
    </source>
</evidence>
<comment type="caution">
    <text evidence="4">The sequence shown here is derived from an EMBL/GenBank/DDBJ whole genome shotgun (WGS) entry which is preliminary data.</text>
</comment>
<dbReference type="InterPro" id="IPR015760">
    <property type="entry name" value="TIF_IF2"/>
</dbReference>
<evidence type="ECO:0000259" key="3">
    <source>
        <dbReference type="Pfam" id="PF00009"/>
    </source>
</evidence>
<dbReference type="GO" id="GO:0003743">
    <property type="term" value="F:translation initiation factor activity"/>
    <property type="evidence" value="ECO:0007669"/>
    <property type="project" value="TreeGrafter"/>
</dbReference>
<proteinExistence type="predicted"/>
<protein>
    <recommendedName>
        <fullName evidence="3">Tr-type G domain-containing protein</fullName>
    </recommendedName>
</protein>
<dbReference type="Gene3D" id="3.40.50.300">
    <property type="entry name" value="P-loop containing nucleotide triphosphate hydrolases"/>
    <property type="match status" value="1"/>
</dbReference>
<evidence type="ECO:0000256" key="2">
    <source>
        <dbReference type="ARBA" id="ARBA00023134"/>
    </source>
</evidence>
<dbReference type="GO" id="GO:0005525">
    <property type="term" value="F:GTP binding"/>
    <property type="evidence" value="ECO:0007669"/>
    <property type="project" value="UniProtKB-KW"/>
</dbReference>
<keyword evidence="5" id="KW-1185">Reference proteome</keyword>
<reference evidence="4" key="1">
    <citation type="submission" date="2023-02" db="EMBL/GenBank/DDBJ databases">
        <title>Genome of toxic invasive species Heracleum sosnowskyi carries increased number of genes despite the absence of recent whole-genome duplications.</title>
        <authorList>
            <person name="Schelkunov M."/>
            <person name="Shtratnikova V."/>
            <person name="Makarenko M."/>
            <person name="Klepikova A."/>
            <person name="Omelchenko D."/>
            <person name="Novikova G."/>
            <person name="Obukhova E."/>
            <person name="Bogdanov V."/>
            <person name="Penin A."/>
            <person name="Logacheva M."/>
        </authorList>
    </citation>
    <scope>NUCLEOTIDE SEQUENCE</scope>
    <source>
        <strain evidence="4">Hsosn_3</strain>
        <tissue evidence="4">Leaf</tissue>
    </source>
</reference>
<dbReference type="Proteomes" id="UP001237642">
    <property type="component" value="Unassembled WGS sequence"/>
</dbReference>
<keyword evidence="1" id="KW-0547">Nucleotide-binding</keyword>
<name>A0AAD8HIG0_9APIA</name>
<feature type="domain" description="Tr-type G" evidence="3">
    <location>
        <begin position="6"/>
        <end position="63"/>
    </location>
</feature>
<dbReference type="EMBL" id="JAUIZM010000008">
    <property type="protein sequence ID" value="KAK1367910.1"/>
    <property type="molecule type" value="Genomic_DNA"/>
</dbReference>
<organism evidence="4 5">
    <name type="scientific">Heracleum sosnowskyi</name>
    <dbReference type="NCBI Taxonomy" id="360622"/>
    <lineage>
        <taxon>Eukaryota</taxon>
        <taxon>Viridiplantae</taxon>
        <taxon>Streptophyta</taxon>
        <taxon>Embryophyta</taxon>
        <taxon>Tracheophyta</taxon>
        <taxon>Spermatophyta</taxon>
        <taxon>Magnoliopsida</taxon>
        <taxon>eudicotyledons</taxon>
        <taxon>Gunneridae</taxon>
        <taxon>Pentapetalae</taxon>
        <taxon>asterids</taxon>
        <taxon>campanulids</taxon>
        <taxon>Apiales</taxon>
        <taxon>Apiaceae</taxon>
        <taxon>Apioideae</taxon>
        <taxon>apioid superclade</taxon>
        <taxon>Tordylieae</taxon>
        <taxon>Tordyliinae</taxon>
        <taxon>Heracleum</taxon>
    </lineage>
</organism>
<keyword evidence="2" id="KW-0342">GTP-binding</keyword>
<dbReference type="InterPro" id="IPR000795">
    <property type="entry name" value="T_Tr_GTP-bd_dom"/>
</dbReference>
<dbReference type="SUPFAM" id="SSF52540">
    <property type="entry name" value="P-loop containing nucleoside triphosphate hydrolases"/>
    <property type="match status" value="1"/>
</dbReference>
<accession>A0AAD8HIG0</accession>
<reference evidence="4" key="2">
    <citation type="submission" date="2023-05" db="EMBL/GenBank/DDBJ databases">
        <authorList>
            <person name="Schelkunov M.I."/>
        </authorList>
    </citation>
    <scope>NUCLEOTIDE SEQUENCE</scope>
    <source>
        <strain evidence="4">Hsosn_3</strain>
        <tissue evidence="4">Leaf</tissue>
    </source>
</reference>
<dbReference type="GO" id="GO:0003924">
    <property type="term" value="F:GTPase activity"/>
    <property type="evidence" value="ECO:0007669"/>
    <property type="project" value="InterPro"/>
</dbReference>